<comment type="catalytic activity">
    <reaction evidence="10">
        <text>2 D-alanine + ATP = D-alanyl-D-alanine + ADP + phosphate + H(+)</text>
        <dbReference type="Rhea" id="RHEA:11224"/>
        <dbReference type="ChEBI" id="CHEBI:15378"/>
        <dbReference type="ChEBI" id="CHEBI:30616"/>
        <dbReference type="ChEBI" id="CHEBI:43474"/>
        <dbReference type="ChEBI" id="CHEBI:57416"/>
        <dbReference type="ChEBI" id="CHEBI:57822"/>
        <dbReference type="ChEBI" id="CHEBI:456216"/>
        <dbReference type="EC" id="6.3.2.4"/>
    </reaction>
</comment>
<dbReference type="Gene3D" id="3.30.470.20">
    <property type="entry name" value="ATP-grasp fold, B domain"/>
    <property type="match status" value="1"/>
</dbReference>
<keyword evidence="6 13" id="KW-0067">ATP-binding</keyword>
<keyword evidence="12" id="KW-0460">Magnesium</keyword>
<feature type="domain" description="ATP-grasp" evidence="14">
    <location>
        <begin position="145"/>
        <end position="337"/>
    </location>
</feature>
<dbReference type="GO" id="GO:0008360">
    <property type="term" value="P:regulation of cell shape"/>
    <property type="evidence" value="ECO:0007669"/>
    <property type="project" value="UniProtKB-KW"/>
</dbReference>
<evidence type="ECO:0000256" key="12">
    <source>
        <dbReference type="PIRSR" id="PIRSR039102-3"/>
    </source>
</evidence>
<dbReference type="STRING" id="1123282.SAMN02745823_03530"/>
<evidence type="ECO:0000259" key="14">
    <source>
        <dbReference type="PROSITE" id="PS50975"/>
    </source>
</evidence>
<dbReference type="GO" id="GO:0009252">
    <property type="term" value="P:peptidoglycan biosynthetic process"/>
    <property type="evidence" value="ECO:0007669"/>
    <property type="project" value="UniProtKB-UniRule"/>
</dbReference>
<evidence type="ECO:0000256" key="4">
    <source>
        <dbReference type="ARBA" id="ARBA00022598"/>
    </source>
</evidence>
<evidence type="ECO:0000256" key="1">
    <source>
        <dbReference type="ARBA" id="ARBA00004496"/>
    </source>
</evidence>
<keyword evidence="12" id="KW-0479">Metal-binding</keyword>
<evidence type="ECO:0000256" key="8">
    <source>
        <dbReference type="ARBA" id="ARBA00022984"/>
    </source>
</evidence>
<feature type="active site" evidence="11">
    <location>
        <position position="13"/>
    </location>
</feature>
<evidence type="ECO:0000256" key="10">
    <source>
        <dbReference type="HAMAP-Rule" id="MF_00047"/>
    </source>
</evidence>
<dbReference type="UniPathway" id="UPA00219"/>
<protein>
    <recommendedName>
        <fullName evidence="10">D-alanine--D-alanine ligase</fullName>
        <ecNumber evidence="10">6.3.2.4</ecNumber>
    </recommendedName>
    <alternativeName>
        <fullName evidence="10">D-Ala-D-Ala ligase</fullName>
    </alternativeName>
    <alternativeName>
        <fullName evidence="10">D-alanylalanine synthetase</fullName>
    </alternativeName>
</protein>
<sequence>MNIIVLCGGLSAERDVSITSGTMVTSALRRRGHKAVLVDLYFGYPQHYDDPKGIFDTVYDDGIAAVAETAPDLEVVKASRKQFNDSRMGDNILEICRAADIVFMALHGEDGEDGKVQATFDMAGIKYTGSGHLSSAVAMNKEVAKKLFEVGGVKTPRGITVKKQDRDYENVGFPCVVKPRSRGSSVGVSVVKTPEEYGAALELAFKYEDDVIVEQYIKGRECDVGVLAGKAFPVIEICPKSGFYDYKNKYQSGLTDEYCPADLPAEVTEKLQRTAERVYEVLMFDVYGRMDFIVDETGEVWCLEGNTLPGLTPTSLLPQEAAADGMSYDDLCEAIIAHSLKKYGV</sequence>
<dbReference type="InterPro" id="IPR016185">
    <property type="entry name" value="PreATP-grasp_dom_sf"/>
</dbReference>
<dbReference type="Proteomes" id="UP000183995">
    <property type="component" value="Unassembled WGS sequence"/>
</dbReference>
<dbReference type="InterPro" id="IPR011095">
    <property type="entry name" value="Dala_Dala_lig_C"/>
</dbReference>
<dbReference type="InterPro" id="IPR005905">
    <property type="entry name" value="D_ala_D_ala"/>
</dbReference>
<dbReference type="Gene3D" id="3.40.50.20">
    <property type="match status" value="1"/>
</dbReference>
<dbReference type="PANTHER" id="PTHR23132">
    <property type="entry name" value="D-ALANINE--D-ALANINE LIGASE"/>
    <property type="match status" value="1"/>
</dbReference>
<keyword evidence="4 10" id="KW-0436">Ligase</keyword>
<keyword evidence="9 10" id="KW-0961">Cell wall biogenesis/degradation</keyword>
<proteinExistence type="inferred from homology"/>
<feature type="active site" evidence="11">
    <location>
        <position position="184"/>
    </location>
</feature>
<dbReference type="SUPFAM" id="SSF52440">
    <property type="entry name" value="PreATP-grasp domain"/>
    <property type="match status" value="1"/>
</dbReference>
<feature type="active site" evidence="11">
    <location>
        <position position="315"/>
    </location>
</feature>
<evidence type="ECO:0000313" key="15">
    <source>
        <dbReference type="EMBL" id="SHI21980.1"/>
    </source>
</evidence>
<organism evidence="15 16">
    <name type="scientific">Sporobacter termitidis DSM 10068</name>
    <dbReference type="NCBI Taxonomy" id="1123282"/>
    <lineage>
        <taxon>Bacteria</taxon>
        <taxon>Bacillati</taxon>
        <taxon>Bacillota</taxon>
        <taxon>Clostridia</taxon>
        <taxon>Eubacteriales</taxon>
        <taxon>Oscillospiraceae</taxon>
        <taxon>Sporobacter</taxon>
    </lineage>
</organism>
<feature type="binding site" evidence="12">
    <location>
        <position position="304"/>
    </location>
    <ligand>
        <name>Mg(2+)</name>
        <dbReference type="ChEBI" id="CHEBI:18420"/>
        <label>2</label>
    </ligand>
</feature>
<dbReference type="PANTHER" id="PTHR23132:SF23">
    <property type="entry name" value="D-ALANINE--D-ALANINE LIGASE B"/>
    <property type="match status" value="1"/>
</dbReference>
<evidence type="ECO:0000313" key="16">
    <source>
        <dbReference type="Proteomes" id="UP000183995"/>
    </source>
</evidence>
<dbReference type="SUPFAM" id="SSF56059">
    <property type="entry name" value="Glutathione synthetase ATP-binding domain-like"/>
    <property type="match status" value="1"/>
</dbReference>
<feature type="binding site" evidence="12">
    <location>
        <position position="304"/>
    </location>
    <ligand>
        <name>Mg(2+)</name>
        <dbReference type="ChEBI" id="CHEBI:18420"/>
        <label>1</label>
    </ligand>
</feature>
<evidence type="ECO:0000256" key="2">
    <source>
        <dbReference type="ARBA" id="ARBA00010871"/>
    </source>
</evidence>
<reference evidence="15 16" key="1">
    <citation type="submission" date="2016-11" db="EMBL/GenBank/DDBJ databases">
        <authorList>
            <person name="Jaros S."/>
            <person name="Januszkiewicz K."/>
            <person name="Wedrychowicz H."/>
        </authorList>
    </citation>
    <scope>NUCLEOTIDE SEQUENCE [LARGE SCALE GENOMIC DNA]</scope>
    <source>
        <strain evidence="15 16">DSM 10068</strain>
    </source>
</reference>
<comment type="cofactor">
    <cofactor evidence="12">
        <name>Mg(2+)</name>
        <dbReference type="ChEBI" id="CHEBI:18420"/>
    </cofactor>
    <cofactor evidence="12">
        <name>Mn(2+)</name>
        <dbReference type="ChEBI" id="CHEBI:29035"/>
    </cofactor>
    <text evidence="12">Binds 2 magnesium or manganese ions per subunit.</text>
</comment>
<keyword evidence="16" id="KW-1185">Reference proteome</keyword>
<dbReference type="OrthoDB" id="9813261at2"/>
<comment type="pathway">
    <text evidence="10">Cell wall biogenesis; peptidoglycan biosynthesis.</text>
</comment>
<dbReference type="NCBIfam" id="TIGR01205">
    <property type="entry name" value="D_ala_D_alaTIGR"/>
    <property type="match status" value="1"/>
</dbReference>
<dbReference type="Pfam" id="PF01820">
    <property type="entry name" value="Dala_Dala_lig_N"/>
    <property type="match status" value="1"/>
</dbReference>
<evidence type="ECO:0000256" key="9">
    <source>
        <dbReference type="ARBA" id="ARBA00023316"/>
    </source>
</evidence>
<comment type="similarity">
    <text evidence="2 10">Belongs to the D-alanine--D-alanine ligase family.</text>
</comment>
<dbReference type="InterPro" id="IPR000291">
    <property type="entry name" value="D-Ala_lig_Van_CS"/>
</dbReference>
<gene>
    <name evidence="10" type="primary">ddl</name>
    <name evidence="15" type="ORF">SAMN02745823_03530</name>
</gene>
<dbReference type="EC" id="6.3.2.4" evidence="10"/>
<accession>A0A1M5ZCP3</accession>
<evidence type="ECO:0000256" key="5">
    <source>
        <dbReference type="ARBA" id="ARBA00022741"/>
    </source>
</evidence>
<dbReference type="InterPro" id="IPR013815">
    <property type="entry name" value="ATP_grasp_subdomain_1"/>
</dbReference>
<dbReference type="HAMAP" id="MF_00047">
    <property type="entry name" value="Dala_Dala_lig"/>
    <property type="match status" value="1"/>
</dbReference>
<dbReference type="GO" id="GO:0071555">
    <property type="term" value="P:cell wall organization"/>
    <property type="evidence" value="ECO:0007669"/>
    <property type="project" value="UniProtKB-KW"/>
</dbReference>
<dbReference type="RefSeq" id="WP_073082185.1">
    <property type="nucleotide sequence ID" value="NZ_FQXV01000017.1"/>
</dbReference>
<keyword evidence="3 10" id="KW-0963">Cytoplasm</keyword>
<evidence type="ECO:0000256" key="3">
    <source>
        <dbReference type="ARBA" id="ARBA00022490"/>
    </source>
</evidence>
<comment type="subcellular location">
    <subcellularLocation>
        <location evidence="1 10">Cytoplasm</location>
    </subcellularLocation>
</comment>
<dbReference type="InterPro" id="IPR011761">
    <property type="entry name" value="ATP-grasp"/>
</dbReference>
<dbReference type="PIRSF" id="PIRSF039102">
    <property type="entry name" value="Ddl/VanB"/>
    <property type="match status" value="1"/>
</dbReference>
<evidence type="ECO:0000256" key="7">
    <source>
        <dbReference type="ARBA" id="ARBA00022960"/>
    </source>
</evidence>
<dbReference type="GO" id="GO:0005524">
    <property type="term" value="F:ATP binding"/>
    <property type="evidence" value="ECO:0007669"/>
    <property type="project" value="UniProtKB-UniRule"/>
</dbReference>
<evidence type="ECO:0000256" key="11">
    <source>
        <dbReference type="PIRSR" id="PIRSR039102-1"/>
    </source>
</evidence>
<dbReference type="NCBIfam" id="NF002378">
    <property type="entry name" value="PRK01372.1"/>
    <property type="match status" value="1"/>
</dbReference>
<dbReference type="Pfam" id="PF07478">
    <property type="entry name" value="Dala_Dala_lig_C"/>
    <property type="match status" value="1"/>
</dbReference>
<dbReference type="GO" id="GO:0005737">
    <property type="term" value="C:cytoplasm"/>
    <property type="evidence" value="ECO:0007669"/>
    <property type="project" value="UniProtKB-SubCell"/>
</dbReference>
<keyword evidence="5 13" id="KW-0547">Nucleotide-binding</keyword>
<dbReference type="Gene3D" id="3.30.1490.20">
    <property type="entry name" value="ATP-grasp fold, A domain"/>
    <property type="match status" value="1"/>
</dbReference>
<dbReference type="InterPro" id="IPR011127">
    <property type="entry name" value="Dala_Dala_lig_N"/>
</dbReference>
<feature type="binding site" evidence="12">
    <location>
        <position position="306"/>
    </location>
    <ligand>
        <name>Mg(2+)</name>
        <dbReference type="ChEBI" id="CHEBI:18420"/>
        <label>2</label>
    </ligand>
</feature>
<dbReference type="GO" id="GO:0008716">
    <property type="term" value="F:D-alanine-D-alanine ligase activity"/>
    <property type="evidence" value="ECO:0007669"/>
    <property type="project" value="UniProtKB-UniRule"/>
</dbReference>
<dbReference type="PROSITE" id="PS50975">
    <property type="entry name" value="ATP_GRASP"/>
    <property type="match status" value="1"/>
</dbReference>
<evidence type="ECO:0000256" key="6">
    <source>
        <dbReference type="ARBA" id="ARBA00022840"/>
    </source>
</evidence>
<dbReference type="EMBL" id="FQXV01000017">
    <property type="protein sequence ID" value="SHI21980.1"/>
    <property type="molecule type" value="Genomic_DNA"/>
</dbReference>
<feature type="binding site" evidence="12">
    <location>
        <position position="291"/>
    </location>
    <ligand>
        <name>Mg(2+)</name>
        <dbReference type="ChEBI" id="CHEBI:18420"/>
        <label>1</label>
    </ligand>
</feature>
<comment type="function">
    <text evidence="10">Cell wall formation.</text>
</comment>
<name>A0A1M5ZCP3_9FIRM</name>
<dbReference type="AlphaFoldDB" id="A0A1M5ZCP3"/>
<keyword evidence="7 10" id="KW-0133">Cell shape</keyword>
<keyword evidence="8 10" id="KW-0573">Peptidoglycan synthesis</keyword>
<dbReference type="PROSITE" id="PS00843">
    <property type="entry name" value="DALA_DALA_LIGASE_1"/>
    <property type="match status" value="1"/>
</dbReference>
<keyword evidence="12" id="KW-0464">Manganese</keyword>
<dbReference type="GO" id="GO:0046872">
    <property type="term" value="F:metal ion binding"/>
    <property type="evidence" value="ECO:0007669"/>
    <property type="project" value="UniProtKB-KW"/>
</dbReference>
<evidence type="ECO:0000256" key="13">
    <source>
        <dbReference type="PROSITE-ProRule" id="PRU00409"/>
    </source>
</evidence>